<dbReference type="PROSITE" id="PS50023">
    <property type="entry name" value="LIM_DOMAIN_2"/>
    <property type="match status" value="1"/>
</dbReference>
<keyword evidence="14" id="KW-0206">Cytoskeleton</keyword>
<protein>
    <submittedName>
        <fullName evidence="22">MICAL-like 1a</fullName>
    </submittedName>
</protein>
<feature type="region of interest" description="Disordered" evidence="18">
    <location>
        <begin position="227"/>
        <end position="382"/>
    </location>
</feature>
<dbReference type="InterPro" id="IPR022735">
    <property type="entry name" value="bMERB_dom"/>
</dbReference>
<dbReference type="PROSITE" id="PS51848">
    <property type="entry name" value="BMERB"/>
    <property type="match status" value="1"/>
</dbReference>
<evidence type="ECO:0000313" key="22">
    <source>
        <dbReference type="Ensembl" id="ENSNMLP00000004594.1"/>
    </source>
</evidence>
<dbReference type="InterPro" id="IPR001715">
    <property type="entry name" value="CH_dom"/>
</dbReference>
<keyword evidence="15" id="KW-0966">Cell projection</keyword>
<dbReference type="Pfam" id="PF00412">
    <property type="entry name" value="LIM"/>
    <property type="match status" value="1"/>
</dbReference>
<sequence>MSRALQEWCRIQCEDHHDVDIKDMSSSFRDGLAFCALIHRYRPDLIDFSSLSKENVYENNRLAFEVAETQLGIPALLDPEDMVSMKVPDRLSVITYVSQYYNFFNNKSQVNTIIEPYPQILTPCLISPSPIAFHFPSLPTPRLSSLGRPHQQTGAEAKRSTLSSTCSICNKHVHLVQRFLVDGKLFHRNCFRCTECHSTLLPGSYKLQSSSGSLVCTHHIARHALSSQNGRPDLSKKPELSKKPVIVESARIGRSPVPYASSVPSKTEETENLSSNDITSKDAIIATPPSSCSASPALSTESLSSSSEQRSAGGASSDQEQTITKSTSEPSISTPGDSTAASSNDQRVSLNPCPPHVPSYASSAPATPQTSRSTNGSTAPSPLAANHKVILLGRTIKTEVVKRICKENPFNRKASPAAAKSKSKPPKGPHPARPPAPGHGFPLIKRKVQSDQYIPVEDIHGEMSQLEKQLDELEHRGVELERKLRDNPNDEDEERLLVDWFTLIHEKHLLVRREAELVYTAKQQNLEERQADVEYELRCLLNKPEKDWTEEDKSREQELMAELVTIIEQRNQIINNMDQDRQREEEEDKLMEAMLKKKDFSKEPNTEHHKKKGTKFKSMKVFKRLSHKVDHGKSPSPRKEQS</sequence>
<feature type="compositionally biased region" description="Basic and acidic residues" evidence="18">
    <location>
        <begin position="233"/>
        <end position="242"/>
    </location>
</feature>
<keyword evidence="23" id="KW-1185">Reference proteome</keyword>
<keyword evidence="12 17" id="KW-0175">Coiled coil</keyword>
<dbReference type="SUPFAM" id="SSF57716">
    <property type="entry name" value="Glucocorticoid receptor-like (DNA-binding domain)"/>
    <property type="match status" value="1"/>
</dbReference>
<dbReference type="Gene3D" id="1.10.418.10">
    <property type="entry name" value="Calponin-like domain"/>
    <property type="match status" value="1"/>
</dbReference>
<feature type="compositionally biased region" description="Pro residues" evidence="18">
    <location>
        <begin position="428"/>
        <end position="437"/>
    </location>
</feature>
<evidence type="ECO:0000256" key="18">
    <source>
        <dbReference type="SAM" id="MobiDB-lite"/>
    </source>
</evidence>
<feature type="domain" description="LIM zinc-binding" evidence="20">
    <location>
        <begin position="164"/>
        <end position="226"/>
    </location>
</feature>
<keyword evidence="9" id="KW-0967">Endosome</keyword>
<evidence type="ECO:0000259" key="20">
    <source>
        <dbReference type="PROSITE" id="PS50023"/>
    </source>
</evidence>
<dbReference type="GO" id="GO:0005856">
    <property type="term" value="C:cytoskeleton"/>
    <property type="evidence" value="ECO:0007669"/>
    <property type="project" value="UniProtKB-SubCell"/>
</dbReference>
<evidence type="ECO:0000259" key="19">
    <source>
        <dbReference type="PROSITE" id="PS50021"/>
    </source>
</evidence>
<evidence type="ECO:0000256" key="12">
    <source>
        <dbReference type="ARBA" id="ARBA00023054"/>
    </source>
</evidence>
<evidence type="ECO:0000256" key="8">
    <source>
        <dbReference type="ARBA" id="ARBA00022723"/>
    </source>
</evidence>
<evidence type="ECO:0000256" key="5">
    <source>
        <dbReference type="ARBA" id="ARBA00022475"/>
    </source>
</evidence>
<evidence type="ECO:0000256" key="13">
    <source>
        <dbReference type="ARBA" id="ARBA00023136"/>
    </source>
</evidence>
<evidence type="ECO:0000313" key="23">
    <source>
        <dbReference type="Proteomes" id="UP000694523"/>
    </source>
</evidence>
<dbReference type="PANTHER" id="PTHR23167:SF89">
    <property type="entry name" value="MICAL-LIKE PROTEIN 1"/>
    <property type="match status" value="1"/>
</dbReference>
<feature type="compositionally biased region" description="Polar residues" evidence="18">
    <location>
        <begin position="360"/>
        <end position="380"/>
    </location>
</feature>
<evidence type="ECO:0000256" key="15">
    <source>
        <dbReference type="ARBA" id="ARBA00023273"/>
    </source>
</evidence>
<dbReference type="AlphaFoldDB" id="A0A8C6SFH9"/>
<dbReference type="GO" id="GO:0042995">
    <property type="term" value="C:cell projection"/>
    <property type="evidence" value="ECO:0007669"/>
    <property type="project" value="UniProtKB-SubCell"/>
</dbReference>
<dbReference type="PROSITE" id="PS50021">
    <property type="entry name" value="CH"/>
    <property type="match status" value="1"/>
</dbReference>
<evidence type="ECO:0000256" key="9">
    <source>
        <dbReference type="ARBA" id="ARBA00022753"/>
    </source>
</evidence>
<dbReference type="InterPro" id="IPR001781">
    <property type="entry name" value="Znf_LIM"/>
</dbReference>
<dbReference type="GO" id="GO:0005886">
    <property type="term" value="C:plasma membrane"/>
    <property type="evidence" value="ECO:0007669"/>
    <property type="project" value="UniProtKB-SubCell"/>
</dbReference>
<keyword evidence="6" id="KW-0963">Cytoplasm</keyword>
<dbReference type="Gene3D" id="2.10.110.10">
    <property type="entry name" value="Cysteine Rich Protein"/>
    <property type="match status" value="1"/>
</dbReference>
<evidence type="ECO:0000256" key="16">
    <source>
        <dbReference type="PROSITE-ProRule" id="PRU00125"/>
    </source>
</evidence>
<feature type="domain" description="Calponin-homology (CH)" evidence="19">
    <location>
        <begin position="1"/>
        <end position="105"/>
    </location>
</feature>
<evidence type="ECO:0000256" key="11">
    <source>
        <dbReference type="ARBA" id="ARBA00023038"/>
    </source>
</evidence>
<dbReference type="PANTHER" id="PTHR23167">
    <property type="entry name" value="CALPONIN HOMOLOGY DOMAIN-CONTAINING PROTEIN DDB_G0272472-RELATED"/>
    <property type="match status" value="1"/>
</dbReference>
<proteinExistence type="predicted"/>
<dbReference type="Ensembl" id="ENSNMLT00000005256.1">
    <property type="protein sequence ID" value="ENSNMLP00000004594.1"/>
    <property type="gene ID" value="ENSNMLG00000002666.1"/>
</dbReference>
<organism evidence="22 23">
    <name type="scientific">Neogobius melanostomus</name>
    <name type="common">round goby</name>
    <dbReference type="NCBI Taxonomy" id="47308"/>
    <lineage>
        <taxon>Eukaryota</taxon>
        <taxon>Metazoa</taxon>
        <taxon>Chordata</taxon>
        <taxon>Craniata</taxon>
        <taxon>Vertebrata</taxon>
        <taxon>Euteleostomi</taxon>
        <taxon>Actinopterygii</taxon>
        <taxon>Neopterygii</taxon>
        <taxon>Teleostei</taxon>
        <taxon>Neoteleostei</taxon>
        <taxon>Acanthomorphata</taxon>
        <taxon>Gobiaria</taxon>
        <taxon>Gobiiformes</taxon>
        <taxon>Gobioidei</taxon>
        <taxon>Gobiidae</taxon>
        <taxon>Benthophilinae</taxon>
        <taxon>Neogobiini</taxon>
        <taxon>Neogobius</taxon>
    </lineage>
</organism>
<evidence type="ECO:0000256" key="14">
    <source>
        <dbReference type="ARBA" id="ARBA00023212"/>
    </source>
</evidence>
<feature type="region of interest" description="Disordered" evidence="18">
    <location>
        <begin position="411"/>
        <end position="443"/>
    </location>
</feature>
<keyword evidence="13" id="KW-0472">Membrane</keyword>
<evidence type="ECO:0000256" key="1">
    <source>
        <dbReference type="ARBA" id="ARBA00004172"/>
    </source>
</evidence>
<feature type="compositionally biased region" description="Low complexity" evidence="18">
    <location>
        <begin position="286"/>
        <end position="317"/>
    </location>
</feature>
<reference evidence="22" key="2">
    <citation type="submission" date="2025-09" db="UniProtKB">
        <authorList>
            <consortium name="Ensembl"/>
        </authorList>
    </citation>
    <scope>IDENTIFICATION</scope>
</reference>
<feature type="compositionally biased region" description="Polar residues" evidence="18">
    <location>
        <begin position="318"/>
        <end position="349"/>
    </location>
</feature>
<dbReference type="Proteomes" id="UP000694523">
    <property type="component" value="Unplaced"/>
</dbReference>
<dbReference type="InterPro" id="IPR050540">
    <property type="entry name" value="F-actin_Monoox_Mical"/>
</dbReference>
<dbReference type="Pfam" id="PF12130">
    <property type="entry name" value="bMERB_dom"/>
    <property type="match status" value="1"/>
</dbReference>
<dbReference type="CDD" id="cd21253">
    <property type="entry name" value="CH_MICALL2"/>
    <property type="match status" value="1"/>
</dbReference>
<dbReference type="PROSITE" id="PS00478">
    <property type="entry name" value="LIM_DOMAIN_1"/>
    <property type="match status" value="1"/>
</dbReference>
<dbReference type="Pfam" id="PF00307">
    <property type="entry name" value="CH"/>
    <property type="match status" value="1"/>
</dbReference>
<evidence type="ECO:0000259" key="21">
    <source>
        <dbReference type="PROSITE" id="PS51848"/>
    </source>
</evidence>
<accession>A0A8C6SFH9</accession>
<feature type="coiled-coil region" evidence="17">
    <location>
        <begin position="456"/>
        <end position="483"/>
    </location>
</feature>
<evidence type="ECO:0000256" key="2">
    <source>
        <dbReference type="ARBA" id="ARBA00004202"/>
    </source>
</evidence>
<feature type="compositionally biased region" description="Basic residues" evidence="18">
    <location>
        <begin position="608"/>
        <end position="626"/>
    </location>
</feature>
<dbReference type="FunFam" id="1.10.418.10:FF:000055">
    <property type="entry name" value="MICAL-like protein 2"/>
    <property type="match status" value="1"/>
</dbReference>
<evidence type="ECO:0000256" key="10">
    <source>
        <dbReference type="ARBA" id="ARBA00022833"/>
    </source>
</evidence>
<keyword evidence="5" id="KW-1003">Cell membrane</keyword>
<dbReference type="SMART" id="SM00132">
    <property type="entry name" value="LIM"/>
    <property type="match status" value="1"/>
</dbReference>
<evidence type="ECO:0000256" key="17">
    <source>
        <dbReference type="SAM" id="Coils"/>
    </source>
</evidence>
<reference evidence="22" key="1">
    <citation type="submission" date="2025-08" db="UniProtKB">
        <authorList>
            <consortium name="Ensembl"/>
        </authorList>
    </citation>
    <scope>IDENTIFICATION</scope>
</reference>
<keyword evidence="7" id="KW-0597">Phosphoprotein</keyword>
<evidence type="ECO:0000256" key="7">
    <source>
        <dbReference type="ARBA" id="ARBA00022553"/>
    </source>
</evidence>
<evidence type="ECO:0000256" key="4">
    <source>
        <dbReference type="ARBA" id="ARBA00004316"/>
    </source>
</evidence>
<feature type="domain" description="BMERB" evidence="21">
    <location>
        <begin position="446"/>
        <end position="593"/>
    </location>
</feature>
<evidence type="ECO:0000256" key="6">
    <source>
        <dbReference type="ARBA" id="ARBA00022490"/>
    </source>
</evidence>
<feature type="region of interest" description="Disordered" evidence="18">
    <location>
        <begin position="594"/>
        <end position="642"/>
    </location>
</feature>
<keyword evidence="10 16" id="KW-0862">Zinc</keyword>
<keyword evidence="11 16" id="KW-0440">LIM domain</keyword>
<dbReference type="CDD" id="cd09444">
    <property type="entry name" value="LIM_Mical_like_1"/>
    <property type="match status" value="1"/>
</dbReference>
<dbReference type="SMART" id="SM01203">
    <property type="entry name" value="DUF3585"/>
    <property type="match status" value="1"/>
</dbReference>
<dbReference type="SUPFAM" id="SSF47576">
    <property type="entry name" value="Calponin-homology domain, CH-domain"/>
    <property type="match status" value="1"/>
</dbReference>
<name>A0A8C6SFH9_9GOBI</name>
<comment type="subcellular location">
    <subcellularLocation>
        <location evidence="2">Cell membrane</location>
        <topology evidence="2">Peripheral membrane protein</topology>
    </subcellularLocation>
    <subcellularLocation>
        <location evidence="4">Cell projection</location>
    </subcellularLocation>
    <subcellularLocation>
        <location evidence="3">Cytoplasm</location>
        <location evidence="3">Cytoskeleton</location>
    </subcellularLocation>
    <subcellularLocation>
        <location evidence="1">Recycling endosome</location>
    </subcellularLocation>
</comment>
<feature type="compositionally biased region" description="Basic and acidic residues" evidence="18">
    <location>
        <begin position="594"/>
        <end position="607"/>
    </location>
</feature>
<evidence type="ECO:0000256" key="3">
    <source>
        <dbReference type="ARBA" id="ARBA00004245"/>
    </source>
</evidence>
<dbReference type="GO" id="GO:0046872">
    <property type="term" value="F:metal ion binding"/>
    <property type="evidence" value="ECO:0007669"/>
    <property type="project" value="UniProtKB-KW"/>
</dbReference>
<dbReference type="GO" id="GO:0055037">
    <property type="term" value="C:recycling endosome"/>
    <property type="evidence" value="ECO:0007669"/>
    <property type="project" value="UniProtKB-SubCell"/>
</dbReference>
<feature type="compositionally biased region" description="Basic and acidic residues" evidence="18">
    <location>
        <begin position="627"/>
        <end position="642"/>
    </location>
</feature>
<dbReference type="InterPro" id="IPR036872">
    <property type="entry name" value="CH_dom_sf"/>
</dbReference>
<dbReference type="SMART" id="SM00033">
    <property type="entry name" value="CH"/>
    <property type="match status" value="1"/>
</dbReference>
<keyword evidence="8 16" id="KW-0479">Metal-binding</keyword>